<dbReference type="GO" id="GO:0004553">
    <property type="term" value="F:hydrolase activity, hydrolyzing O-glycosyl compounds"/>
    <property type="evidence" value="ECO:0007669"/>
    <property type="project" value="InterPro"/>
</dbReference>
<proteinExistence type="inferred from homology"/>
<dbReference type="Proteomes" id="UP000887540">
    <property type="component" value="Unplaced"/>
</dbReference>
<dbReference type="InterPro" id="IPR031330">
    <property type="entry name" value="Gly_Hdrlase_35_cat"/>
</dbReference>
<feature type="domain" description="Glycoside hydrolase 35 catalytic" evidence="2">
    <location>
        <begin position="13"/>
        <end position="151"/>
    </location>
</feature>
<evidence type="ECO:0000313" key="3">
    <source>
        <dbReference type="Proteomes" id="UP000887540"/>
    </source>
</evidence>
<name>A0A914E9K0_9BILA</name>
<comment type="similarity">
    <text evidence="1">Belongs to the glycosyl hydrolase 35 family.</text>
</comment>
<evidence type="ECO:0000259" key="2">
    <source>
        <dbReference type="Pfam" id="PF01301"/>
    </source>
</evidence>
<dbReference type="GO" id="GO:0005975">
    <property type="term" value="P:carbohydrate metabolic process"/>
    <property type="evidence" value="ECO:0007669"/>
    <property type="project" value="InterPro"/>
</dbReference>
<dbReference type="PANTHER" id="PTHR23421">
    <property type="entry name" value="BETA-GALACTOSIDASE RELATED"/>
    <property type="match status" value="1"/>
</dbReference>
<keyword evidence="3" id="KW-1185">Reference proteome</keyword>
<sequence>MLFKFMSRGICMNQLRAIDGPWDGDFTCGTVPGVLATVDFGNTTNANIDFYFKQQNKYSNGGPAVCTEYWVTWFTDWWVKKPVQNVPGVIDNIAHMYSLNASFNIYMTHGGTNFDFMNGPDVTTSYDYGAAIAENGDITPMYTAIRSFIQNLTDWENPPLDVPANNP</sequence>
<evidence type="ECO:0000256" key="1">
    <source>
        <dbReference type="ARBA" id="ARBA00009809"/>
    </source>
</evidence>
<evidence type="ECO:0000313" key="4">
    <source>
        <dbReference type="WBParaSite" id="ACRNAN_scaffold6685.g7707.t1"/>
    </source>
</evidence>
<dbReference type="WBParaSite" id="ACRNAN_scaffold6685.g7707.t1">
    <property type="protein sequence ID" value="ACRNAN_scaffold6685.g7707.t1"/>
    <property type="gene ID" value="ACRNAN_scaffold6685.g7707"/>
</dbReference>
<dbReference type="InterPro" id="IPR017853">
    <property type="entry name" value="GH"/>
</dbReference>
<dbReference type="InterPro" id="IPR001944">
    <property type="entry name" value="Glycoside_Hdrlase_35"/>
</dbReference>
<dbReference type="SUPFAM" id="SSF51445">
    <property type="entry name" value="(Trans)glycosidases"/>
    <property type="match status" value="1"/>
</dbReference>
<dbReference type="Gene3D" id="2.60.120.260">
    <property type="entry name" value="Galactose-binding domain-like"/>
    <property type="match status" value="1"/>
</dbReference>
<dbReference type="PRINTS" id="PR00742">
    <property type="entry name" value="GLHYDRLASE35"/>
</dbReference>
<dbReference type="Gene3D" id="3.20.20.80">
    <property type="entry name" value="Glycosidases"/>
    <property type="match status" value="1"/>
</dbReference>
<dbReference type="Pfam" id="PF01301">
    <property type="entry name" value="Glyco_hydro_35"/>
    <property type="match status" value="1"/>
</dbReference>
<dbReference type="AlphaFoldDB" id="A0A914E9K0"/>
<protein>
    <submittedName>
        <fullName evidence="4">Glycoside hydrolase 35 catalytic domain-containing protein</fullName>
    </submittedName>
</protein>
<accession>A0A914E9K0</accession>
<organism evidence="3 4">
    <name type="scientific">Acrobeloides nanus</name>
    <dbReference type="NCBI Taxonomy" id="290746"/>
    <lineage>
        <taxon>Eukaryota</taxon>
        <taxon>Metazoa</taxon>
        <taxon>Ecdysozoa</taxon>
        <taxon>Nematoda</taxon>
        <taxon>Chromadorea</taxon>
        <taxon>Rhabditida</taxon>
        <taxon>Tylenchina</taxon>
        <taxon>Cephalobomorpha</taxon>
        <taxon>Cephaloboidea</taxon>
        <taxon>Cephalobidae</taxon>
        <taxon>Acrobeloides</taxon>
    </lineage>
</organism>
<reference evidence="4" key="1">
    <citation type="submission" date="2022-11" db="UniProtKB">
        <authorList>
            <consortium name="WormBaseParasite"/>
        </authorList>
    </citation>
    <scope>IDENTIFICATION</scope>
</reference>